<dbReference type="InterPro" id="IPR013103">
    <property type="entry name" value="RVT_2"/>
</dbReference>
<reference evidence="2 3" key="1">
    <citation type="journal article" date="2018" name="Science">
        <title>The opium poppy genome and morphinan production.</title>
        <authorList>
            <person name="Guo L."/>
            <person name="Winzer T."/>
            <person name="Yang X."/>
            <person name="Li Y."/>
            <person name="Ning Z."/>
            <person name="He Z."/>
            <person name="Teodor R."/>
            <person name="Lu Y."/>
            <person name="Bowser T.A."/>
            <person name="Graham I.A."/>
            <person name="Ye K."/>
        </authorList>
    </citation>
    <scope>NUCLEOTIDE SEQUENCE [LARGE SCALE GENOMIC DNA]</scope>
    <source>
        <strain evidence="3">cv. HN1</strain>
        <tissue evidence="2">Leaves</tissue>
    </source>
</reference>
<dbReference type="STRING" id="3469.A0A4Y7KG36"/>
<evidence type="ECO:0000313" key="3">
    <source>
        <dbReference type="Proteomes" id="UP000316621"/>
    </source>
</evidence>
<dbReference type="OMA" id="PRNICAM"/>
<evidence type="ECO:0000259" key="1">
    <source>
        <dbReference type="Pfam" id="PF07727"/>
    </source>
</evidence>
<name>A0A4Y7KG36_PAPSO</name>
<organism evidence="2 3">
    <name type="scientific">Papaver somniferum</name>
    <name type="common">Opium poppy</name>
    <dbReference type="NCBI Taxonomy" id="3469"/>
    <lineage>
        <taxon>Eukaryota</taxon>
        <taxon>Viridiplantae</taxon>
        <taxon>Streptophyta</taxon>
        <taxon>Embryophyta</taxon>
        <taxon>Tracheophyta</taxon>
        <taxon>Spermatophyta</taxon>
        <taxon>Magnoliopsida</taxon>
        <taxon>Ranunculales</taxon>
        <taxon>Papaveraceae</taxon>
        <taxon>Papaveroideae</taxon>
        <taxon>Papaver</taxon>
    </lineage>
</organism>
<dbReference type="Proteomes" id="UP000316621">
    <property type="component" value="Chromosome 7"/>
</dbReference>
<dbReference type="PANTHER" id="PTHR11439">
    <property type="entry name" value="GAG-POL-RELATED RETROTRANSPOSON"/>
    <property type="match status" value="1"/>
</dbReference>
<dbReference type="CDD" id="cd09272">
    <property type="entry name" value="RNase_HI_RT_Ty1"/>
    <property type="match status" value="1"/>
</dbReference>
<dbReference type="InterPro" id="IPR043502">
    <property type="entry name" value="DNA/RNA_pol_sf"/>
</dbReference>
<evidence type="ECO:0000313" key="2">
    <source>
        <dbReference type="EMBL" id="RZC71320.1"/>
    </source>
</evidence>
<gene>
    <name evidence="2" type="ORF">C5167_034525</name>
</gene>
<proteinExistence type="predicted"/>
<protein>
    <recommendedName>
        <fullName evidence="1">Reverse transcriptase Ty1/copia-type domain-containing protein</fullName>
    </recommendedName>
</protein>
<dbReference type="Pfam" id="PF07727">
    <property type="entry name" value="RVT_2"/>
    <property type="match status" value="1"/>
</dbReference>
<dbReference type="AlphaFoldDB" id="A0A4Y7KG36"/>
<keyword evidence="3" id="KW-1185">Reference proteome</keyword>
<dbReference type="PANTHER" id="PTHR11439:SF455">
    <property type="entry name" value="RLK (RECEPTOR-LIKE PROTEIN KINASE) 8, PUTATIVE-RELATED"/>
    <property type="match status" value="1"/>
</dbReference>
<accession>A0A4Y7KG36</accession>
<sequence>MDNSLNKTKFQVNHKDDSTILLWINSTISDVVIPYFTGSSTSYELWKSIEERFVRSSSTHSIQLHTKLMSLKQGDKTVSALLNEIKSISDQLAAAGSKIRNPPVSSIELHNLLISEELIVSERNKSLITESSNRAFAAESSNQAFSASYRPSGRGGGRGTHFFHRGGGRTHNNVSCRGYGSGYGILPTPSSTTTPIYPYARPPPSDLYSGDKPTCQICRKYSHDATECWNCMNFAYQGRQPPRNICAMLAAANIFGENPWYMDSGANNHLTSDVGNLEASTSYSGADVIGTANGAAKLDTIIPNTSYNPAATDLNTSISSTATTTTNIPPTVTTTTTVSAGSNDQNTHNMLTRSKHDIFKPKYLLSTKHPIPTAYLANTASTTPTCYSQAAKILEWLDLMHVEHTALQDVGTWSLVPPDPSQNLVGCKWVFKTKYNADGTLERRKARLVAKGFHQLEGLDYTDTFSPVVKPATIRLVLSIAVNFDWKLTQLDINNAFFMSLYGLKQAPRAWYEKLVDVLVGLDFIPSPADSRNDSSHCASLISYFGTHFPVKDLGDIHYFLGLEHMQAPTTTHLTAAKRVLRYIKGTLGYGLLFSKGFTALQGYTDEDWDGNPDDRRSTSGHCIFFGFNPVSWSSKKQPTISRSSTEAEYRMKHLAIDFHFVRELVQSKHLQVTYISSLHQAADIFTKGLSAPRFGFLRDKLKILHPLQLEGG</sequence>
<dbReference type="SUPFAM" id="SSF56672">
    <property type="entry name" value="DNA/RNA polymerases"/>
    <property type="match status" value="1"/>
</dbReference>
<dbReference type="EMBL" id="CM010721">
    <property type="protein sequence ID" value="RZC71320.1"/>
    <property type="molecule type" value="Genomic_DNA"/>
</dbReference>
<feature type="domain" description="Reverse transcriptase Ty1/copia-type" evidence="1">
    <location>
        <begin position="412"/>
        <end position="498"/>
    </location>
</feature>
<dbReference type="Gramene" id="RZC71320">
    <property type="protein sequence ID" value="RZC71320"/>
    <property type="gene ID" value="C5167_034525"/>
</dbReference>